<proteinExistence type="predicted"/>
<dbReference type="SUPFAM" id="SSF158752">
    <property type="entry name" value="HP0242-like"/>
    <property type="match status" value="1"/>
</dbReference>
<dbReference type="GeneID" id="78151397"/>
<evidence type="ECO:0000313" key="3">
    <source>
        <dbReference type="Proteomes" id="UP000029925"/>
    </source>
</evidence>
<organism evidence="1 4">
    <name type="scientific">Helicobacter typhlonius</name>
    <dbReference type="NCBI Taxonomy" id="76936"/>
    <lineage>
        <taxon>Bacteria</taxon>
        <taxon>Pseudomonadati</taxon>
        <taxon>Campylobacterota</taxon>
        <taxon>Epsilonproteobacteria</taxon>
        <taxon>Campylobacterales</taxon>
        <taxon>Helicobacteraceae</taxon>
        <taxon>Helicobacter</taxon>
    </lineage>
</organism>
<dbReference type="InterPro" id="IPR018563">
    <property type="entry name" value="DUF2018"/>
</dbReference>
<dbReference type="PATRIC" id="fig|76936.10.peg.1166"/>
<evidence type="ECO:0000313" key="2">
    <source>
        <dbReference type="EMBL" id="TLD78655.1"/>
    </source>
</evidence>
<dbReference type="InterPro" id="IPR023126">
    <property type="entry name" value="HP0242-like_sf"/>
</dbReference>
<gene>
    <name evidence="1" type="ORF">BN2458_PEG1192</name>
    <name evidence="2" type="ORF">LS75_004930</name>
</gene>
<dbReference type="STRING" id="76936.BN2458_PEG1192"/>
<name>A0A099UG47_9HELI</name>
<dbReference type="OrthoDB" id="5327906at2"/>
<protein>
    <submittedName>
        <fullName evidence="2">DUF2018 family protein</fullName>
    </submittedName>
</protein>
<reference evidence="4" key="3">
    <citation type="submission" date="2015-11" db="EMBL/GenBank/DDBJ databases">
        <authorList>
            <person name="Anvar S.Y."/>
        </authorList>
    </citation>
    <scope>NUCLEOTIDE SEQUENCE [LARGE SCALE GENOMIC DNA]</scope>
</reference>
<reference evidence="1" key="2">
    <citation type="submission" date="2015-11" db="EMBL/GenBank/DDBJ databases">
        <authorList>
            <person name="Zhang Y."/>
            <person name="Guo Z."/>
        </authorList>
    </citation>
    <scope>NUCLEOTIDE SEQUENCE</scope>
    <source>
        <strain evidence="1">1</strain>
    </source>
</reference>
<reference evidence="2 3" key="1">
    <citation type="journal article" date="2014" name="Genome Announc.">
        <title>Draft genome sequences of eight enterohepatic helicobacter species isolated from both laboratory and wild rodents.</title>
        <authorList>
            <person name="Sheh A."/>
            <person name="Shen Z."/>
            <person name="Fox J.G."/>
        </authorList>
    </citation>
    <scope>NUCLEOTIDE SEQUENCE [LARGE SCALE GENOMIC DNA]</scope>
    <source>
        <strain evidence="2 3">MIT 98-6810</strain>
    </source>
</reference>
<dbReference type="AlphaFoldDB" id="A0A099UG47"/>
<dbReference type="Gene3D" id="1.10.3350.10">
    <property type="entry name" value="HP0242-like domain"/>
    <property type="match status" value="1"/>
</dbReference>
<evidence type="ECO:0000313" key="4">
    <source>
        <dbReference type="Proteomes" id="UP000064525"/>
    </source>
</evidence>
<dbReference type="Proteomes" id="UP000064525">
    <property type="component" value="Chromosome I"/>
</dbReference>
<keyword evidence="3" id="KW-1185">Reference proteome</keyword>
<dbReference type="Pfam" id="PF09442">
    <property type="entry name" value="DUF2018"/>
    <property type="match status" value="1"/>
</dbReference>
<dbReference type="EMBL" id="JRPF02000004">
    <property type="protein sequence ID" value="TLD78655.1"/>
    <property type="molecule type" value="Genomic_DNA"/>
</dbReference>
<dbReference type="Proteomes" id="UP000029925">
    <property type="component" value="Unassembled WGS sequence"/>
</dbReference>
<evidence type="ECO:0000313" key="1">
    <source>
        <dbReference type="EMBL" id="CUU40077.1"/>
    </source>
</evidence>
<dbReference type="EMBL" id="LN907858">
    <property type="protein sequence ID" value="CUU40077.1"/>
    <property type="molecule type" value="Genomic_DNA"/>
</dbReference>
<sequence length="87" mass="9828">MDIFFEGTPLDKWKEIILNASPTLVGLELEALLERVAVYEALLEAQNIDIESAFKQYYFDEANKEILSAAKNNLAIDSMAKILGNYE</sequence>
<accession>A0A099UG47</accession>
<dbReference type="KEGG" id="hty:BN2458_PEG1192"/>
<dbReference type="RefSeq" id="WP_034327184.1">
    <property type="nucleotide sequence ID" value="NZ_CAJTQN010000003.1"/>
</dbReference>